<keyword evidence="2" id="KW-1185">Reference proteome</keyword>
<evidence type="ECO:0008006" key="3">
    <source>
        <dbReference type="Google" id="ProtNLM"/>
    </source>
</evidence>
<sequence length="276" mass="31399">MLEGWVRRELGALRMLRPYFAMNLREAGSDAGHAVGPSCTIEWGGESFGVRCAGPALEFLERHQPRLGRTVLHVLERQAFRTLPIYTPAIVMECASDAYWYGESDEDMALEEACGDDADERKAMRDTMVTRAMFDGTFPRWALGGRSRPVGRRTLQRIAESTSDRRIANVVESLMSVRAVDLPEYDWSFREGRFVGFSGVLAWGREDELTTRVLDDYEQMISESGDYFETCGELTIAVEDHETLARWFDAMRPWCRATRALDGLIWQLCEGDWSAK</sequence>
<reference evidence="2" key="1">
    <citation type="submission" date="2015-07" db="EMBL/GenBank/DDBJ databases">
        <title>Discovery of a poly(ethylene terephthalate assimilation.</title>
        <authorList>
            <person name="Yoshida S."/>
            <person name="Hiraga K."/>
            <person name="Takehana T."/>
            <person name="Taniguchi I."/>
            <person name="Yamaji H."/>
            <person name="Maeda Y."/>
            <person name="Toyohara K."/>
            <person name="Miyamoto K."/>
            <person name="Kimura Y."/>
            <person name="Oda K."/>
        </authorList>
    </citation>
    <scope>NUCLEOTIDE SEQUENCE [LARGE SCALE GENOMIC DNA]</scope>
    <source>
        <strain evidence="2">NBRC 110686 / TISTR 2288 / 201-F6</strain>
    </source>
</reference>
<accession>A0A0K8NUC8</accession>
<organism evidence="1 2">
    <name type="scientific">Piscinibacter sakaiensis</name>
    <name type="common">Ideonella sakaiensis</name>
    <dbReference type="NCBI Taxonomy" id="1547922"/>
    <lineage>
        <taxon>Bacteria</taxon>
        <taxon>Pseudomonadati</taxon>
        <taxon>Pseudomonadota</taxon>
        <taxon>Betaproteobacteria</taxon>
        <taxon>Burkholderiales</taxon>
        <taxon>Sphaerotilaceae</taxon>
        <taxon>Piscinibacter</taxon>
    </lineage>
</organism>
<dbReference type="NCBIfam" id="TIGR03742">
    <property type="entry name" value="PRTRC_F"/>
    <property type="match status" value="1"/>
</dbReference>
<protein>
    <recommendedName>
        <fullName evidence="3">PRTRC system protein F</fullName>
    </recommendedName>
</protein>
<dbReference type="Proteomes" id="UP000037660">
    <property type="component" value="Unassembled WGS sequence"/>
</dbReference>
<name>A0A0K8NUC8_PISS1</name>
<evidence type="ECO:0000313" key="1">
    <source>
        <dbReference type="EMBL" id="GAP33968.1"/>
    </source>
</evidence>
<dbReference type="Pfam" id="PF14456">
    <property type="entry name" value="alpha-hel2"/>
    <property type="match status" value="1"/>
</dbReference>
<evidence type="ECO:0000313" key="2">
    <source>
        <dbReference type="Proteomes" id="UP000037660"/>
    </source>
</evidence>
<dbReference type="EMBL" id="BBYR01000005">
    <property type="protein sequence ID" value="GAP33968.1"/>
    <property type="molecule type" value="Genomic_DNA"/>
</dbReference>
<dbReference type="AlphaFoldDB" id="A0A0K8NUC8"/>
<comment type="caution">
    <text evidence="1">The sequence shown here is derived from an EMBL/GenBank/DDBJ whole genome shotgun (WGS) entry which is preliminary data.</text>
</comment>
<dbReference type="STRING" id="1547922.ISF6_3394"/>
<gene>
    <name evidence="1" type="ORF">ISF6_3394</name>
</gene>
<reference evidence="1 2" key="2">
    <citation type="journal article" date="2016" name="Science">
        <title>A bacterium that degrades and assimilates poly(ethylene terephthalate).</title>
        <authorList>
            <person name="Yoshida S."/>
            <person name="Hiraga K."/>
            <person name="Takehana T."/>
            <person name="Taniguchi I."/>
            <person name="Yamaji H."/>
            <person name="Maeda Y."/>
            <person name="Toyohara K."/>
            <person name="Miyamoto K."/>
            <person name="Kimura Y."/>
            <person name="Oda K."/>
        </authorList>
    </citation>
    <scope>NUCLEOTIDE SEQUENCE [LARGE SCALE GENOMIC DNA]</scope>
    <source>
        <strain evidence="2">NBRC 110686 / TISTR 2288 / 201-F6</strain>
    </source>
</reference>
<dbReference type="InterPro" id="IPR022283">
    <property type="entry name" value="PRTRC_protein-F"/>
</dbReference>
<proteinExistence type="predicted"/>